<gene>
    <name evidence="1" type="ORF">QLQ22_11925</name>
</gene>
<keyword evidence="2" id="KW-1185">Reference proteome</keyword>
<name>A0ACD4RHM8_9BACI</name>
<evidence type="ECO:0000313" key="1">
    <source>
        <dbReference type="EMBL" id="WHZ59988.1"/>
    </source>
</evidence>
<dbReference type="Proteomes" id="UP001226091">
    <property type="component" value="Chromosome"/>
</dbReference>
<accession>A0ACD4RHM8</accession>
<proteinExistence type="predicted"/>
<sequence length="104" mass="12126">MKKYIFFVLVTLVIESLLITGTIVIWDTRFPETMFFGSCLFIFIAFLISSSGDFLSNYSEYSVFGAMAGSYQLKREEPYLIISPFLVGSILFFISYFIIYYFIY</sequence>
<dbReference type="EMBL" id="CP126116">
    <property type="protein sequence ID" value="WHZ59988.1"/>
    <property type="molecule type" value="Genomic_DNA"/>
</dbReference>
<reference evidence="2" key="1">
    <citation type="journal article" date="2025" name="Aquaculture">
        <title>Assessment of the bioflocculant production and safety properties of Metabacillus hrfriensis sp. nov. based on phenotypic and whole-genome sequencing analysis.</title>
        <authorList>
            <person name="Zhang R."/>
            <person name="Zhao Z."/>
            <person name="Luo L."/>
            <person name="Wang S."/>
            <person name="Guo K."/>
            <person name="Xu W."/>
        </authorList>
    </citation>
    <scope>NUCLEOTIDE SEQUENCE [LARGE SCALE GENOMIC DNA]</scope>
    <source>
        <strain evidence="2">CT-WN-B3</strain>
    </source>
</reference>
<protein>
    <submittedName>
        <fullName evidence="1">Uncharacterized protein</fullName>
    </submittedName>
</protein>
<evidence type="ECO:0000313" key="2">
    <source>
        <dbReference type="Proteomes" id="UP001226091"/>
    </source>
</evidence>
<organism evidence="1 2">
    <name type="scientific">Metabacillus hrfriensis</name>
    <dbReference type="NCBI Taxonomy" id="3048891"/>
    <lineage>
        <taxon>Bacteria</taxon>
        <taxon>Bacillati</taxon>
        <taxon>Bacillota</taxon>
        <taxon>Bacilli</taxon>
        <taxon>Bacillales</taxon>
        <taxon>Bacillaceae</taxon>
        <taxon>Metabacillus</taxon>
    </lineage>
</organism>